<proteinExistence type="predicted"/>
<reference evidence="2" key="1">
    <citation type="submission" date="2015-12" db="EMBL/GenBank/DDBJ databases">
        <title>De novo transcriptome assembly of four potential Pierce s Disease insect vectors from Arizona vineyards.</title>
        <authorList>
            <person name="Tassone E.E."/>
        </authorList>
    </citation>
    <scope>NUCLEOTIDE SEQUENCE</scope>
</reference>
<gene>
    <name evidence="1" type="ORF">g.41752</name>
    <name evidence="2" type="ORF">g.41753</name>
</gene>
<name>A0A1B6EDR4_9HEMI</name>
<protein>
    <submittedName>
        <fullName evidence="2">Uncharacterized protein</fullName>
    </submittedName>
</protein>
<evidence type="ECO:0000313" key="2">
    <source>
        <dbReference type="EMBL" id="JAS36089.1"/>
    </source>
</evidence>
<dbReference type="EMBL" id="GEDC01021636">
    <property type="protein sequence ID" value="JAS15662.1"/>
    <property type="molecule type" value="Transcribed_RNA"/>
</dbReference>
<dbReference type="AlphaFoldDB" id="A0A1B6EDR4"/>
<feature type="non-terminal residue" evidence="2">
    <location>
        <position position="1"/>
    </location>
</feature>
<accession>A0A1B6EDR4</accession>
<sequence>VHVSYLPCHVGHINEFKHIRLTKEEKKYTTLQLATVKPSQNELVEEFIVSDSTAEEFIESDSTEEEFIENASTAEEFIKSASTVEEFIESASTLKEFIESASTVNKCTTYEEVKIKVDTAYQNLQGLTKTREQMEYVHKELTRITTTVKGMNKSSSSTSV</sequence>
<dbReference type="EMBL" id="GEDC01001209">
    <property type="protein sequence ID" value="JAS36089.1"/>
    <property type="molecule type" value="Transcribed_RNA"/>
</dbReference>
<evidence type="ECO:0000313" key="1">
    <source>
        <dbReference type="EMBL" id="JAS15662.1"/>
    </source>
</evidence>
<organism evidence="2">
    <name type="scientific">Clastoptera arizonana</name>
    <name type="common">Arizona spittle bug</name>
    <dbReference type="NCBI Taxonomy" id="38151"/>
    <lineage>
        <taxon>Eukaryota</taxon>
        <taxon>Metazoa</taxon>
        <taxon>Ecdysozoa</taxon>
        <taxon>Arthropoda</taxon>
        <taxon>Hexapoda</taxon>
        <taxon>Insecta</taxon>
        <taxon>Pterygota</taxon>
        <taxon>Neoptera</taxon>
        <taxon>Paraneoptera</taxon>
        <taxon>Hemiptera</taxon>
        <taxon>Auchenorrhyncha</taxon>
        <taxon>Cercopoidea</taxon>
        <taxon>Clastopteridae</taxon>
        <taxon>Clastoptera</taxon>
    </lineage>
</organism>